<feature type="region of interest" description="Disordered" evidence="1">
    <location>
        <begin position="388"/>
        <end position="413"/>
    </location>
</feature>
<evidence type="ECO:0000259" key="2">
    <source>
        <dbReference type="Pfam" id="PF13614"/>
    </source>
</evidence>
<evidence type="ECO:0000256" key="1">
    <source>
        <dbReference type="SAM" id="MobiDB-lite"/>
    </source>
</evidence>
<dbReference type="GO" id="GO:0051782">
    <property type="term" value="P:negative regulation of cell division"/>
    <property type="evidence" value="ECO:0007669"/>
    <property type="project" value="TreeGrafter"/>
</dbReference>
<name>A0A4V1BLU4_9ACTN</name>
<evidence type="ECO:0000313" key="4">
    <source>
        <dbReference type="Proteomes" id="UP000294853"/>
    </source>
</evidence>
<dbReference type="InterPro" id="IPR025669">
    <property type="entry name" value="AAA_dom"/>
</dbReference>
<sequence length="413" mass="43036">MTAIIEPDRGQLGILQAMLHGSVAFTTMDELNAHLQVTPHEFAVVIGPSVSSGDAVDLAQWARIQRPDLGVILLRNTVGSDDLAMALRSGMREVVGAKDLAGVTTAVARVRSVASAIGQTLMSEAQAAADAVKAQLADEAAAARAAAEAPNGKLFTVFSTKGGVGKSLVATNVAVSIADAGQSVCLVDLDINSGDVAIMLQLSPSRTITDLVGFNGVIDEGAVESILTKYSDNLSIVAAPVRLDSPDEASADDIGKLLDALKYRFDVVVVDTSGVFDDEALAALDRSDTIILVGTLDIPALKGLKVATSTLDLLNYPRETWRFVLNRNDGKVGLSASEYESTLGLKADVSMVSSHEVLAAVNRGEPLVRAYPNHPNSKAINAFSRSVAGTSSGAGDSAAARRSSGSRLRLRKS</sequence>
<dbReference type="GO" id="GO:0009898">
    <property type="term" value="C:cytoplasmic side of plasma membrane"/>
    <property type="evidence" value="ECO:0007669"/>
    <property type="project" value="TreeGrafter"/>
</dbReference>
<dbReference type="Proteomes" id="UP000294853">
    <property type="component" value="Chromosome"/>
</dbReference>
<dbReference type="Pfam" id="PF13614">
    <property type="entry name" value="AAA_31"/>
    <property type="match status" value="1"/>
</dbReference>
<dbReference type="OrthoDB" id="3448281at2"/>
<dbReference type="InterPro" id="IPR027417">
    <property type="entry name" value="P-loop_NTPase"/>
</dbReference>
<organism evidence="3 4">
    <name type="scientific">Nocardioides seonyuensis</name>
    <dbReference type="NCBI Taxonomy" id="2518371"/>
    <lineage>
        <taxon>Bacteria</taxon>
        <taxon>Bacillati</taxon>
        <taxon>Actinomycetota</taxon>
        <taxon>Actinomycetes</taxon>
        <taxon>Propionibacteriales</taxon>
        <taxon>Nocardioidaceae</taxon>
        <taxon>Nocardioides</taxon>
    </lineage>
</organism>
<dbReference type="GO" id="GO:0005829">
    <property type="term" value="C:cytosol"/>
    <property type="evidence" value="ECO:0007669"/>
    <property type="project" value="TreeGrafter"/>
</dbReference>
<protein>
    <recommendedName>
        <fullName evidence="2">AAA domain-containing protein</fullName>
    </recommendedName>
</protein>
<dbReference type="GO" id="GO:0016887">
    <property type="term" value="F:ATP hydrolysis activity"/>
    <property type="evidence" value="ECO:0007669"/>
    <property type="project" value="TreeGrafter"/>
</dbReference>
<dbReference type="RefSeq" id="WP_135266057.1">
    <property type="nucleotide sequence ID" value="NZ_CP038436.1"/>
</dbReference>
<accession>A0A4V1BLU4</accession>
<gene>
    <name evidence="3" type="ORF">EXE58_00390</name>
</gene>
<reference evidence="3 4" key="1">
    <citation type="submission" date="2019-03" db="EMBL/GenBank/DDBJ databases">
        <title>Three New Species of Nocardioides, Nocardioides euryhalodurans sp. nov., Nocardioides seonyuensis sp. nov. and Nocardioides eburneoflavus sp. nov. Iolated from Soil.</title>
        <authorList>
            <person name="Roh S.G."/>
            <person name="Lee C."/>
            <person name="Kim M.-K."/>
            <person name="Kim S.B."/>
        </authorList>
    </citation>
    <scope>NUCLEOTIDE SEQUENCE [LARGE SCALE GENOMIC DNA]</scope>
    <source>
        <strain evidence="3 4">MMS17-SY207-3</strain>
    </source>
</reference>
<feature type="compositionally biased region" description="Low complexity" evidence="1">
    <location>
        <begin position="388"/>
        <end position="407"/>
    </location>
</feature>
<dbReference type="SUPFAM" id="SSF52540">
    <property type="entry name" value="P-loop containing nucleoside triphosphate hydrolases"/>
    <property type="match status" value="1"/>
</dbReference>
<keyword evidence="4" id="KW-1185">Reference proteome</keyword>
<dbReference type="InterPro" id="IPR050625">
    <property type="entry name" value="ParA/MinD_ATPase"/>
</dbReference>
<feature type="domain" description="AAA" evidence="2">
    <location>
        <begin position="153"/>
        <end position="314"/>
    </location>
</feature>
<dbReference type="KEGG" id="nsn:EXE58_00390"/>
<dbReference type="PANTHER" id="PTHR43384:SF13">
    <property type="entry name" value="SLR0110 PROTEIN"/>
    <property type="match status" value="1"/>
</dbReference>
<dbReference type="GO" id="GO:0005524">
    <property type="term" value="F:ATP binding"/>
    <property type="evidence" value="ECO:0007669"/>
    <property type="project" value="TreeGrafter"/>
</dbReference>
<dbReference type="EMBL" id="CP038436">
    <property type="protein sequence ID" value="QBX54082.1"/>
    <property type="molecule type" value="Genomic_DNA"/>
</dbReference>
<dbReference type="PANTHER" id="PTHR43384">
    <property type="entry name" value="SEPTUM SITE-DETERMINING PROTEIN MIND HOMOLOG, CHLOROPLASTIC-RELATED"/>
    <property type="match status" value="1"/>
</dbReference>
<dbReference type="Gene3D" id="3.40.50.300">
    <property type="entry name" value="P-loop containing nucleotide triphosphate hydrolases"/>
    <property type="match status" value="1"/>
</dbReference>
<proteinExistence type="predicted"/>
<dbReference type="AlphaFoldDB" id="A0A4V1BLU4"/>
<evidence type="ECO:0000313" key="3">
    <source>
        <dbReference type="EMBL" id="QBX54082.1"/>
    </source>
</evidence>